<accession>A0ABQ5G3B1</accession>
<dbReference type="Proteomes" id="UP001151760">
    <property type="component" value="Unassembled WGS sequence"/>
</dbReference>
<protein>
    <submittedName>
        <fullName evidence="2">Uncharacterized protein</fullName>
    </submittedName>
</protein>
<dbReference type="EMBL" id="BQNB010017979">
    <property type="protein sequence ID" value="GJT69337.1"/>
    <property type="molecule type" value="Genomic_DNA"/>
</dbReference>
<proteinExistence type="predicted"/>
<name>A0ABQ5G3B1_9ASTR</name>
<organism evidence="2 3">
    <name type="scientific">Tanacetum coccineum</name>
    <dbReference type="NCBI Taxonomy" id="301880"/>
    <lineage>
        <taxon>Eukaryota</taxon>
        <taxon>Viridiplantae</taxon>
        <taxon>Streptophyta</taxon>
        <taxon>Embryophyta</taxon>
        <taxon>Tracheophyta</taxon>
        <taxon>Spermatophyta</taxon>
        <taxon>Magnoliopsida</taxon>
        <taxon>eudicotyledons</taxon>
        <taxon>Gunneridae</taxon>
        <taxon>Pentapetalae</taxon>
        <taxon>asterids</taxon>
        <taxon>campanulids</taxon>
        <taxon>Asterales</taxon>
        <taxon>Asteraceae</taxon>
        <taxon>Asteroideae</taxon>
        <taxon>Anthemideae</taxon>
        <taxon>Anthemidinae</taxon>
        <taxon>Tanacetum</taxon>
    </lineage>
</organism>
<feature type="region of interest" description="Disordered" evidence="1">
    <location>
        <begin position="7"/>
        <end position="28"/>
    </location>
</feature>
<comment type="caution">
    <text evidence="2">The sequence shown here is derived from an EMBL/GenBank/DDBJ whole genome shotgun (WGS) entry which is preliminary data.</text>
</comment>
<gene>
    <name evidence="2" type="ORF">Tco_1028623</name>
</gene>
<keyword evidence="3" id="KW-1185">Reference proteome</keyword>
<reference evidence="2" key="1">
    <citation type="journal article" date="2022" name="Int. J. Mol. Sci.">
        <title>Draft Genome of Tanacetum Coccineum: Genomic Comparison of Closely Related Tanacetum-Family Plants.</title>
        <authorList>
            <person name="Yamashiro T."/>
            <person name="Shiraishi A."/>
            <person name="Nakayama K."/>
            <person name="Satake H."/>
        </authorList>
    </citation>
    <scope>NUCLEOTIDE SEQUENCE</scope>
</reference>
<evidence type="ECO:0000313" key="2">
    <source>
        <dbReference type="EMBL" id="GJT69337.1"/>
    </source>
</evidence>
<evidence type="ECO:0000256" key="1">
    <source>
        <dbReference type="SAM" id="MobiDB-lite"/>
    </source>
</evidence>
<reference evidence="2" key="2">
    <citation type="submission" date="2022-01" db="EMBL/GenBank/DDBJ databases">
        <authorList>
            <person name="Yamashiro T."/>
            <person name="Shiraishi A."/>
            <person name="Satake H."/>
            <person name="Nakayama K."/>
        </authorList>
    </citation>
    <scope>NUCLEOTIDE SEQUENCE</scope>
</reference>
<feature type="compositionally biased region" description="Polar residues" evidence="1">
    <location>
        <begin position="19"/>
        <end position="28"/>
    </location>
</feature>
<evidence type="ECO:0000313" key="3">
    <source>
        <dbReference type="Proteomes" id="UP001151760"/>
    </source>
</evidence>
<sequence length="207" mass="23175">MGVLYKVPSTSSNGGGTHGETSSKAGSFSYSNEGALIAKKVTSNDRQKDKDVMDTGVMKISNISSPNPFAALCDEEDEDDDIENVYDESVYMILVKKCDAVENELQMGAFATKALEGFRKVVLNVDGCAMYRVVKRLKGLKSPFRKLLHTQGNLHNRVNLLCRELDEIQKAIDKEPNNSDFREEHAHYLLAFKEAYLDKEIFLIQKS</sequence>